<dbReference type="InterPro" id="IPR032675">
    <property type="entry name" value="LRR_dom_sf"/>
</dbReference>
<dbReference type="Proteomes" id="UP000050795">
    <property type="component" value="Unassembled WGS sequence"/>
</dbReference>
<feature type="compositionally biased region" description="Low complexity" evidence="1">
    <location>
        <begin position="597"/>
        <end position="608"/>
    </location>
</feature>
<organism evidence="2 3">
    <name type="scientific">Trichobilharzia regenti</name>
    <name type="common">Nasal bird schistosome</name>
    <dbReference type="NCBI Taxonomy" id="157069"/>
    <lineage>
        <taxon>Eukaryota</taxon>
        <taxon>Metazoa</taxon>
        <taxon>Spiralia</taxon>
        <taxon>Lophotrochozoa</taxon>
        <taxon>Platyhelminthes</taxon>
        <taxon>Trematoda</taxon>
        <taxon>Digenea</taxon>
        <taxon>Strigeidida</taxon>
        <taxon>Schistosomatoidea</taxon>
        <taxon>Schistosomatidae</taxon>
        <taxon>Trichobilharzia</taxon>
    </lineage>
</organism>
<dbReference type="PANTHER" id="PTHR22708">
    <property type="entry name" value="LEUCINE-RICH REPEAT-CONTAINING PROTEIN 56"/>
    <property type="match status" value="1"/>
</dbReference>
<evidence type="ECO:0008006" key="4">
    <source>
        <dbReference type="Google" id="ProtNLM"/>
    </source>
</evidence>
<dbReference type="AlphaFoldDB" id="A0AA85KBA6"/>
<dbReference type="InterPro" id="IPR040091">
    <property type="entry name" value="LRRC56"/>
</dbReference>
<dbReference type="Gene3D" id="3.80.10.10">
    <property type="entry name" value="Ribonuclease Inhibitor"/>
    <property type="match status" value="1"/>
</dbReference>
<evidence type="ECO:0000313" key="2">
    <source>
        <dbReference type="Proteomes" id="UP000050795"/>
    </source>
</evidence>
<feature type="compositionally biased region" description="Basic and acidic residues" evidence="1">
    <location>
        <begin position="478"/>
        <end position="502"/>
    </location>
</feature>
<sequence length="724" mass="80505">MADFHASDDIRPKSAVVQVSEISDRSVNPRPLCNRGAPGSTGSQVNDDYLTGQRLREITGCEDLKMVITLDMQFDTDRMAAGNFGVYLPNLKQLRLSNSNIRTVRDLGTGLNNLEVAWMPRCCLISLDGISSFTKLVELYVAFNEISDLSPCAMLDIIELIDLEGNLIEDKSSLSYLHLCRNLTTITLEGNPLVTKCGGKIRYRKIVKKMLPQITVLDDIPIQNNPTSNLGEYDITKFDSEWEYINTVLKEIGLLSVTKKSNIRSNKSRDTIVNAETIEPGRSSLGLRPTSAIKQRYQENSLQHITMDNDNPTTQASRSSSVIMDAEVFSDEEGRVSELTTGEVICGGISAALRNRRFSAQLTATATNKPIPTFSKTENLLPCNENHSSEIKANEANESFPTKANNISTNVECDDILNEESSLRQECDLVLKELAAWRKMYSQSKVFKSCRRAKMIPKITKSDSESDTILLSTDSDNPLDHEGSENMVNCEDKRTRHSDVKSKNNLQSTNCRRKDKLNKKSMNLTENKAKCDSQKNNNTQCKMNSSTDESHIKTNYSSYSVDDRSINHQSNSTKLNSSLSSFLPILQTNGKSIKVDSPVSSSSSSCSPRKQAPEQSTSGVESSFDEQMVVNNDNSIQDLQVTKSSVKNDPSSPSSPPEPPLHQLKQKQSEFSKMKTSKSPVVYANHRINKTESGNKLAMRMSRTSSTTIQALPSKPLVKREKIE</sequence>
<dbReference type="PANTHER" id="PTHR22708:SF0">
    <property type="entry name" value="LEUCINE-RICH REPEAT-CONTAINING PROTEIN 56"/>
    <property type="match status" value="1"/>
</dbReference>
<evidence type="ECO:0000313" key="3">
    <source>
        <dbReference type="WBParaSite" id="TREG1_85300.1"/>
    </source>
</evidence>
<dbReference type="SUPFAM" id="SSF52058">
    <property type="entry name" value="L domain-like"/>
    <property type="match status" value="1"/>
</dbReference>
<evidence type="ECO:0000256" key="1">
    <source>
        <dbReference type="SAM" id="MobiDB-lite"/>
    </source>
</evidence>
<feature type="region of interest" description="Disordered" evidence="1">
    <location>
        <begin position="461"/>
        <end position="550"/>
    </location>
</feature>
<feature type="compositionally biased region" description="Polar residues" evidence="1">
    <location>
        <begin position="467"/>
        <end position="476"/>
    </location>
</feature>
<feature type="region of interest" description="Disordered" evidence="1">
    <location>
        <begin position="642"/>
        <end position="683"/>
    </location>
</feature>
<accession>A0AA85KBA6</accession>
<feature type="compositionally biased region" description="Polar residues" evidence="1">
    <location>
        <begin position="702"/>
        <end position="711"/>
    </location>
</feature>
<reference evidence="3" key="2">
    <citation type="submission" date="2023-11" db="UniProtKB">
        <authorList>
            <consortium name="WormBaseParasite"/>
        </authorList>
    </citation>
    <scope>IDENTIFICATION</scope>
</reference>
<protein>
    <recommendedName>
        <fullName evidence="4">Leucine-rich repeat-containing protein 56</fullName>
    </recommendedName>
</protein>
<name>A0AA85KBA6_TRIRE</name>
<proteinExistence type="predicted"/>
<dbReference type="WBParaSite" id="TREG1_85300.1">
    <property type="protein sequence ID" value="TREG1_85300.1"/>
    <property type="gene ID" value="TREG1_85300"/>
</dbReference>
<keyword evidence="2" id="KW-1185">Reference proteome</keyword>
<feature type="compositionally biased region" description="Polar residues" evidence="1">
    <location>
        <begin position="534"/>
        <end position="550"/>
    </location>
</feature>
<reference evidence="2" key="1">
    <citation type="submission" date="2022-06" db="EMBL/GenBank/DDBJ databases">
        <authorList>
            <person name="Berger JAMES D."/>
            <person name="Berger JAMES D."/>
        </authorList>
    </citation>
    <scope>NUCLEOTIDE SEQUENCE [LARGE SCALE GENOMIC DNA]</scope>
</reference>
<feature type="region of interest" description="Disordered" evidence="1">
    <location>
        <begin position="701"/>
        <end position="724"/>
    </location>
</feature>
<feature type="region of interest" description="Disordered" evidence="1">
    <location>
        <begin position="593"/>
        <end position="623"/>
    </location>
</feature>